<dbReference type="CDD" id="cd07035">
    <property type="entry name" value="TPP_PYR_POX_like"/>
    <property type="match status" value="1"/>
</dbReference>
<accession>A0ABT4RRC9</accession>
<comment type="caution">
    <text evidence="5">The sequence shown here is derived from an EMBL/GenBank/DDBJ whole genome shotgun (WGS) entry which is preliminary data.</text>
</comment>
<evidence type="ECO:0000256" key="1">
    <source>
        <dbReference type="ARBA" id="ARBA00007812"/>
    </source>
</evidence>
<comment type="similarity">
    <text evidence="1">Belongs to the TPP enzyme family.</text>
</comment>
<evidence type="ECO:0000313" key="5">
    <source>
        <dbReference type="EMBL" id="MDA0141104.1"/>
    </source>
</evidence>
<dbReference type="NCBIfam" id="NF005760">
    <property type="entry name" value="PRK07586.1"/>
    <property type="match status" value="1"/>
</dbReference>
<dbReference type="Pfam" id="PF02775">
    <property type="entry name" value="TPP_enzyme_C"/>
    <property type="match status" value="1"/>
</dbReference>
<dbReference type="InterPro" id="IPR012001">
    <property type="entry name" value="Thiamin_PyroP_enz_TPP-bd_dom"/>
</dbReference>
<dbReference type="InterPro" id="IPR029061">
    <property type="entry name" value="THDP-binding"/>
</dbReference>
<dbReference type="InterPro" id="IPR011766">
    <property type="entry name" value="TPP_enzyme_TPP-bd"/>
</dbReference>
<dbReference type="CDD" id="cd02002">
    <property type="entry name" value="TPP_BFDC"/>
    <property type="match status" value="1"/>
</dbReference>
<dbReference type="Gene3D" id="3.40.50.970">
    <property type="match status" value="2"/>
</dbReference>
<dbReference type="SUPFAM" id="SSF52518">
    <property type="entry name" value="Thiamin diphosphate-binding fold (THDP-binding)"/>
    <property type="match status" value="2"/>
</dbReference>
<dbReference type="RefSeq" id="WP_202952476.1">
    <property type="nucleotide sequence ID" value="NZ_JAPCID010000050.1"/>
</dbReference>
<organism evidence="5 6">
    <name type="scientific">Solirubrobacter deserti</name>
    <dbReference type="NCBI Taxonomy" id="2282478"/>
    <lineage>
        <taxon>Bacteria</taxon>
        <taxon>Bacillati</taxon>
        <taxon>Actinomycetota</taxon>
        <taxon>Thermoleophilia</taxon>
        <taxon>Solirubrobacterales</taxon>
        <taxon>Solirubrobacteraceae</taxon>
        <taxon>Solirubrobacter</taxon>
    </lineage>
</organism>
<name>A0ABT4RRC9_9ACTN</name>
<keyword evidence="2" id="KW-0786">Thiamine pyrophosphate</keyword>
<feature type="domain" description="Thiamine pyrophosphate enzyme TPP-binding" evidence="3">
    <location>
        <begin position="378"/>
        <end position="507"/>
    </location>
</feature>
<dbReference type="EMBL" id="JAPCID010000050">
    <property type="protein sequence ID" value="MDA0141104.1"/>
    <property type="molecule type" value="Genomic_DNA"/>
</dbReference>
<reference evidence="5" key="1">
    <citation type="submission" date="2022-10" db="EMBL/GenBank/DDBJ databases">
        <title>The WGS of Solirubrobacter sp. CPCC 204708.</title>
        <authorList>
            <person name="Jiang Z."/>
        </authorList>
    </citation>
    <scope>NUCLEOTIDE SEQUENCE</scope>
    <source>
        <strain evidence="5">CPCC 204708</strain>
    </source>
</reference>
<protein>
    <submittedName>
        <fullName evidence="5">Acetolactate synthase large subunit</fullName>
    </submittedName>
</protein>
<evidence type="ECO:0000259" key="4">
    <source>
        <dbReference type="Pfam" id="PF02776"/>
    </source>
</evidence>
<evidence type="ECO:0000256" key="2">
    <source>
        <dbReference type="ARBA" id="ARBA00023052"/>
    </source>
</evidence>
<dbReference type="Pfam" id="PF02776">
    <property type="entry name" value="TPP_enzyme_N"/>
    <property type="match status" value="1"/>
</dbReference>
<evidence type="ECO:0000313" key="6">
    <source>
        <dbReference type="Proteomes" id="UP001147700"/>
    </source>
</evidence>
<evidence type="ECO:0000259" key="3">
    <source>
        <dbReference type="Pfam" id="PF02775"/>
    </source>
</evidence>
<feature type="domain" description="Thiamine pyrophosphate enzyme N-terminal TPP-binding" evidence="4">
    <location>
        <begin position="1"/>
        <end position="103"/>
    </location>
</feature>
<dbReference type="Proteomes" id="UP001147700">
    <property type="component" value="Unassembled WGS sequence"/>
</dbReference>
<gene>
    <name evidence="5" type="ORF">OJ962_26640</name>
</gene>
<sequence length="510" mass="52676">MNGAESVLRTLAASGVEVCFANPGTSEMHLVAAMDRVPEVRGVLCLFEGVASAAADGYARMAGRPAATLLHLGPGFGNAFANVHNAYKGRTPMVNLVGDHAVAHGPLGAPLTSDVEGIARPASHWLRTARDAREAATLAAEAVAAARRGQVATLVLPADAGWEPSLGPASPVHQSSPAQVPDEAVSAAAHALRSGRAALLLGGVTTRERGLRAAARIAAGTGATVFHDTFAPRLARGGSRPRARLLPYLTEMAVDALAEFEQLVVVGTRPPVGFFAYPGKPSLLWNPETSVTVLATAEEDALTALEAVADLVGAEPEPVEPLAEPELPTGGTLDPVTLTAAVAALLPEHAVVVDEAVTASALFQERTAASPEHDYLFLTGGAIGWGLPAATGAAIGAPGRPVYAFEADGSAMYTIQALWTQAREELDVTTIIVANRSYAILEFEFSRVGAEGDGTAAHALMDIGTPELNFAQLAQAQGVPGRRVDDLPGLIDALNEANREPGPHLIEALV</sequence>
<keyword evidence="6" id="KW-1185">Reference proteome</keyword>
<dbReference type="PANTHER" id="PTHR18968">
    <property type="entry name" value="THIAMINE PYROPHOSPHATE ENZYMES"/>
    <property type="match status" value="1"/>
</dbReference>
<proteinExistence type="inferred from homology"/>
<dbReference type="InterPro" id="IPR045229">
    <property type="entry name" value="TPP_enz"/>
</dbReference>
<dbReference type="PANTHER" id="PTHR18968:SF86">
    <property type="entry name" value="ACETOLACTATE SYNTHASE LARGE SUBUNIT ILVX-RELATED"/>
    <property type="match status" value="1"/>
</dbReference>